<dbReference type="EMBL" id="VSRR010125632">
    <property type="protein sequence ID" value="MPD01066.1"/>
    <property type="molecule type" value="Genomic_DNA"/>
</dbReference>
<dbReference type="AlphaFoldDB" id="A0A5B7K2D9"/>
<sequence length="18" mass="1877">MAGVDHVGLGAGYNVFNR</sequence>
<name>A0A5B7K2D9_PORTR</name>
<accession>A0A5B7K2D9</accession>
<reference evidence="1 2" key="1">
    <citation type="submission" date="2019-05" db="EMBL/GenBank/DDBJ databases">
        <title>Another draft genome of Portunus trituberculatus and its Hox gene families provides insights of decapod evolution.</title>
        <authorList>
            <person name="Jeong J.-H."/>
            <person name="Song I."/>
            <person name="Kim S."/>
            <person name="Choi T."/>
            <person name="Kim D."/>
            <person name="Ryu S."/>
            <person name="Kim W."/>
        </authorList>
    </citation>
    <scope>NUCLEOTIDE SEQUENCE [LARGE SCALE GENOMIC DNA]</scope>
    <source>
        <tissue evidence="1">Muscle</tissue>
    </source>
</reference>
<organism evidence="1 2">
    <name type="scientific">Portunus trituberculatus</name>
    <name type="common">Swimming crab</name>
    <name type="synonym">Neptunus trituberculatus</name>
    <dbReference type="NCBI Taxonomy" id="210409"/>
    <lineage>
        <taxon>Eukaryota</taxon>
        <taxon>Metazoa</taxon>
        <taxon>Ecdysozoa</taxon>
        <taxon>Arthropoda</taxon>
        <taxon>Crustacea</taxon>
        <taxon>Multicrustacea</taxon>
        <taxon>Malacostraca</taxon>
        <taxon>Eumalacostraca</taxon>
        <taxon>Eucarida</taxon>
        <taxon>Decapoda</taxon>
        <taxon>Pleocyemata</taxon>
        <taxon>Brachyura</taxon>
        <taxon>Eubrachyura</taxon>
        <taxon>Portunoidea</taxon>
        <taxon>Portunidae</taxon>
        <taxon>Portuninae</taxon>
        <taxon>Portunus</taxon>
    </lineage>
</organism>
<evidence type="ECO:0000313" key="2">
    <source>
        <dbReference type="Proteomes" id="UP000324222"/>
    </source>
</evidence>
<comment type="caution">
    <text evidence="1">The sequence shown here is derived from an EMBL/GenBank/DDBJ whole genome shotgun (WGS) entry which is preliminary data.</text>
</comment>
<proteinExistence type="predicted"/>
<protein>
    <submittedName>
        <fullName evidence="1">Uncharacterized protein</fullName>
    </submittedName>
</protein>
<evidence type="ECO:0000313" key="1">
    <source>
        <dbReference type="EMBL" id="MPD01066.1"/>
    </source>
</evidence>
<gene>
    <name evidence="1" type="ORF">E2C01_096578</name>
</gene>
<keyword evidence="2" id="KW-1185">Reference proteome</keyword>
<dbReference type="Proteomes" id="UP000324222">
    <property type="component" value="Unassembled WGS sequence"/>
</dbReference>